<feature type="transmembrane region" description="Helical" evidence="1">
    <location>
        <begin position="56"/>
        <end position="73"/>
    </location>
</feature>
<keyword evidence="1" id="KW-0812">Transmembrane</keyword>
<keyword evidence="1" id="KW-0472">Membrane</keyword>
<accession>A0A7I9VGR7</accession>
<keyword evidence="1" id="KW-1133">Transmembrane helix</keyword>
<evidence type="ECO:0000313" key="3">
    <source>
        <dbReference type="Proteomes" id="UP000503640"/>
    </source>
</evidence>
<dbReference type="EMBL" id="BJTG01000001">
    <property type="protein sequence ID" value="GEJ55535.1"/>
    <property type="molecule type" value="Genomic_DNA"/>
</dbReference>
<evidence type="ECO:0000256" key="1">
    <source>
        <dbReference type="SAM" id="Phobius"/>
    </source>
</evidence>
<dbReference type="RefSeq" id="WP_176062329.1">
    <property type="nucleotide sequence ID" value="NZ_BJTG01000001.1"/>
</dbReference>
<keyword evidence="3" id="KW-1185">Reference proteome</keyword>
<name>A0A7I9VGR7_9BACT</name>
<dbReference type="AlphaFoldDB" id="A0A7I9VGR7"/>
<evidence type="ECO:0000313" key="2">
    <source>
        <dbReference type="EMBL" id="GEJ55535.1"/>
    </source>
</evidence>
<organism evidence="2 3">
    <name type="scientific">Anaeromyxobacter diazotrophicus</name>
    <dbReference type="NCBI Taxonomy" id="2590199"/>
    <lineage>
        <taxon>Bacteria</taxon>
        <taxon>Pseudomonadati</taxon>
        <taxon>Myxococcota</taxon>
        <taxon>Myxococcia</taxon>
        <taxon>Myxococcales</taxon>
        <taxon>Cystobacterineae</taxon>
        <taxon>Anaeromyxobacteraceae</taxon>
        <taxon>Anaeromyxobacter</taxon>
    </lineage>
</organism>
<feature type="transmembrane region" description="Helical" evidence="1">
    <location>
        <begin position="15"/>
        <end position="35"/>
    </location>
</feature>
<sequence>MTPGPLWSLEARSETARAVAAAAYLVAVALLVVLQELGVRLRREEARAWWAGNGRDLLNALGLAAVAAALRAYGFPLPAALATGGTLTLALFGTSVFMDRQDRIVRRRAWALLAALALAAPVLLFPGQLLALLGEVARRLFPLVG</sequence>
<feature type="transmembrane region" description="Helical" evidence="1">
    <location>
        <begin position="110"/>
        <end position="133"/>
    </location>
</feature>
<dbReference type="Proteomes" id="UP000503640">
    <property type="component" value="Unassembled WGS sequence"/>
</dbReference>
<reference evidence="3" key="1">
    <citation type="journal article" date="2020" name="Appl. Environ. Microbiol.">
        <title>Diazotrophic Anaeromyxobacter Isolates from Soils.</title>
        <authorList>
            <person name="Masuda Y."/>
            <person name="Yamanaka H."/>
            <person name="Xu Z.X."/>
            <person name="Shiratori Y."/>
            <person name="Aono T."/>
            <person name="Amachi S."/>
            <person name="Senoo K."/>
            <person name="Itoh H."/>
        </authorList>
    </citation>
    <scope>NUCLEOTIDE SEQUENCE [LARGE SCALE GENOMIC DNA]</scope>
    <source>
        <strain evidence="3">R267</strain>
    </source>
</reference>
<feature type="transmembrane region" description="Helical" evidence="1">
    <location>
        <begin position="79"/>
        <end position="98"/>
    </location>
</feature>
<protein>
    <submittedName>
        <fullName evidence="2">Uncharacterized protein</fullName>
    </submittedName>
</protein>
<gene>
    <name evidence="2" type="ORF">AMYX_02760</name>
</gene>
<proteinExistence type="predicted"/>
<comment type="caution">
    <text evidence="2">The sequence shown here is derived from an EMBL/GenBank/DDBJ whole genome shotgun (WGS) entry which is preliminary data.</text>
</comment>